<evidence type="ECO:0000256" key="9">
    <source>
        <dbReference type="SAM" id="MobiDB-lite"/>
    </source>
</evidence>
<dbReference type="Proteomes" id="UP000252519">
    <property type="component" value="Unassembled WGS sequence"/>
</dbReference>
<feature type="region of interest" description="Disordered" evidence="9">
    <location>
        <begin position="545"/>
        <end position="574"/>
    </location>
</feature>
<feature type="region of interest" description="Disordered" evidence="9">
    <location>
        <begin position="393"/>
        <end position="451"/>
    </location>
</feature>
<feature type="compositionally biased region" description="Low complexity" evidence="9">
    <location>
        <begin position="233"/>
        <end position="249"/>
    </location>
</feature>
<dbReference type="PROSITE" id="PS50102">
    <property type="entry name" value="RRM"/>
    <property type="match status" value="1"/>
</dbReference>
<dbReference type="AlphaFoldDB" id="A0A368H8K5"/>
<dbReference type="SMART" id="SM00360">
    <property type="entry name" value="RRM"/>
    <property type="match status" value="1"/>
</dbReference>
<dbReference type="InterPro" id="IPR000504">
    <property type="entry name" value="RRM_dom"/>
</dbReference>
<feature type="domain" description="RRM" evidence="10">
    <location>
        <begin position="85"/>
        <end position="163"/>
    </location>
</feature>
<feature type="region of interest" description="Disordered" evidence="9">
    <location>
        <begin position="473"/>
        <end position="533"/>
    </location>
</feature>
<proteinExistence type="predicted"/>
<gene>
    <name evidence="11" type="ORF">ANCCAN_02282</name>
</gene>
<dbReference type="GO" id="GO:0045948">
    <property type="term" value="P:positive regulation of translational initiation"/>
    <property type="evidence" value="ECO:0007669"/>
    <property type="project" value="TreeGrafter"/>
</dbReference>
<keyword evidence="2" id="KW-0217">Developmental protein</keyword>
<dbReference type="STRING" id="29170.A0A368H8K5"/>
<keyword evidence="5" id="KW-0810">Translation regulation</keyword>
<dbReference type="InterPro" id="IPR012677">
    <property type="entry name" value="Nucleotide-bd_a/b_plait_sf"/>
</dbReference>
<dbReference type="SUPFAM" id="SSF54928">
    <property type="entry name" value="RNA-binding domain, RBD"/>
    <property type="match status" value="1"/>
</dbReference>
<dbReference type="CDD" id="cd12412">
    <property type="entry name" value="RRM_DAZL_BOULE"/>
    <property type="match status" value="1"/>
</dbReference>
<comment type="subcellular location">
    <subcellularLocation>
        <location evidence="1">Cytoplasm</location>
    </subcellularLocation>
</comment>
<evidence type="ECO:0000256" key="6">
    <source>
        <dbReference type="ARBA" id="ARBA00022871"/>
    </source>
</evidence>
<dbReference type="GO" id="GO:0051321">
    <property type="term" value="P:meiotic cell cycle"/>
    <property type="evidence" value="ECO:0007669"/>
    <property type="project" value="UniProtKB-ARBA"/>
</dbReference>
<evidence type="ECO:0000259" key="10">
    <source>
        <dbReference type="PROSITE" id="PS50102"/>
    </source>
</evidence>
<keyword evidence="12" id="KW-1185">Reference proteome</keyword>
<comment type="caution">
    <text evidence="11">The sequence shown here is derived from an EMBL/GenBank/DDBJ whole genome shotgun (WGS) entry which is preliminary data.</text>
</comment>
<feature type="compositionally biased region" description="Basic residues" evidence="9">
    <location>
        <begin position="515"/>
        <end position="525"/>
    </location>
</feature>
<evidence type="ECO:0000256" key="8">
    <source>
        <dbReference type="PROSITE-ProRule" id="PRU00176"/>
    </source>
</evidence>
<dbReference type="PANTHER" id="PTHR11176">
    <property type="entry name" value="BOULE-RELATED"/>
    <property type="match status" value="1"/>
</dbReference>
<feature type="compositionally biased region" description="Basic and acidic residues" evidence="9">
    <location>
        <begin position="439"/>
        <end position="451"/>
    </location>
</feature>
<sequence>MTSRAVTSPLQITSGERRRHLAASRDVITECHVPLPLPSLNNTSIDCVMIPSFTSSPVYDMSTGIYYTTGATAVIPTPAYELIPHRVFVGGFPASTTELELREHFEQFFTIKEVKVIRSADGVSKGYGFITFDTDDEADTVRGMSPDKLEFKGRKLNLGPALRRMSQRYSTDYAIATPTGLVQSPTYGYTYSFPPQPPFVMVNAPQAYVYTPGSPVPQAMIYPVAAPANTQAAAEQPAANTAANGTANTPDSSPTRAQGIAQNGEVVVPVAAKIPSTPPATAASSSVSVVAAPVPQQQPQPCIQYPVYVQPQAPPTPVTPSVMGHPRGSPPNVYNSPQISSMPSAPYFSGAEAHGVQYQQTFYYNNTPMAAAGDAANMQMMYANGAPATPVYGGADYGPQPTQQPHDSPPIAQGLFTPSPQHHGGNPQDSSNDGWSNAPKKDFEESIPSPKKDLARKAIAFCDDAVNVKSALKEQSKDRGDGSSQHLAQDAGSGDCKFEAQAGMNHRTGTSARNTQKRLPRRQRSGGRFVRATPRAVMSLNGQFQSMRVSNEHPKNSSSEALRAAATPPESPQF</sequence>
<accession>A0A368H8K5</accession>
<evidence type="ECO:0000256" key="5">
    <source>
        <dbReference type="ARBA" id="ARBA00022845"/>
    </source>
</evidence>
<keyword evidence="3" id="KW-0963">Cytoplasm</keyword>
<reference evidence="11 12" key="1">
    <citation type="submission" date="2014-10" db="EMBL/GenBank/DDBJ databases">
        <title>Draft genome of the hookworm Ancylostoma caninum.</title>
        <authorList>
            <person name="Mitreva M."/>
        </authorList>
    </citation>
    <scope>NUCLEOTIDE SEQUENCE [LARGE SCALE GENOMIC DNA]</scope>
    <source>
        <strain evidence="11 12">Baltimore</strain>
    </source>
</reference>
<dbReference type="GO" id="GO:0030154">
    <property type="term" value="P:cell differentiation"/>
    <property type="evidence" value="ECO:0007669"/>
    <property type="project" value="UniProtKB-KW"/>
</dbReference>
<protein>
    <recommendedName>
        <fullName evidence="10">RRM domain-containing protein</fullName>
    </recommendedName>
</protein>
<keyword evidence="7 8" id="KW-0694">RNA-binding</keyword>
<dbReference type="FunFam" id="3.30.70.330:FF:000167">
    <property type="entry name" value="protein boule-like isoform X1"/>
    <property type="match status" value="1"/>
</dbReference>
<feature type="region of interest" description="Disordered" evidence="9">
    <location>
        <begin position="233"/>
        <end position="257"/>
    </location>
</feature>
<evidence type="ECO:0000256" key="4">
    <source>
        <dbReference type="ARBA" id="ARBA00022782"/>
    </source>
</evidence>
<evidence type="ECO:0000256" key="2">
    <source>
        <dbReference type="ARBA" id="ARBA00022473"/>
    </source>
</evidence>
<keyword evidence="4" id="KW-0221">Differentiation</keyword>
<evidence type="ECO:0000256" key="3">
    <source>
        <dbReference type="ARBA" id="ARBA00022490"/>
    </source>
</evidence>
<dbReference type="GO" id="GO:0003730">
    <property type="term" value="F:mRNA 3'-UTR binding"/>
    <property type="evidence" value="ECO:0007669"/>
    <property type="project" value="TreeGrafter"/>
</dbReference>
<dbReference type="PANTHER" id="PTHR11176:SF57">
    <property type="entry name" value="PROTEIN BOULE"/>
    <property type="match status" value="1"/>
</dbReference>
<dbReference type="Gene3D" id="3.30.70.330">
    <property type="match status" value="1"/>
</dbReference>
<name>A0A368H8K5_ANCCA</name>
<dbReference type="GO" id="GO:0008494">
    <property type="term" value="F:translation activator activity"/>
    <property type="evidence" value="ECO:0007669"/>
    <property type="project" value="TreeGrafter"/>
</dbReference>
<evidence type="ECO:0000256" key="1">
    <source>
        <dbReference type="ARBA" id="ARBA00004496"/>
    </source>
</evidence>
<evidence type="ECO:0000313" key="12">
    <source>
        <dbReference type="Proteomes" id="UP000252519"/>
    </source>
</evidence>
<dbReference type="EMBL" id="JOJR01000012">
    <property type="protein sequence ID" value="RCN51615.1"/>
    <property type="molecule type" value="Genomic_DNA"/>
</dbReference>
<evidence type="ECO:0000256" key="7">
    <source>
        <dbReference type="ARBA" id="ARBA00022884"/>
    </source>
</evidence>
<dbReference type="InterPro" id="IPR035979">
    <property type="entry name" value="RBD_domain_sf"/>
</dbReference>
<evidence type="ECO:0000313" key="11">
    <source>
        <dbReference type="EMBL" id="RCN51615.1"/>
    </source>
</evidence>
<keyword evidence="6" id="KW-0744">Spermatogenesis</keyword>
<dbReference type="GO" id="GO:0007283">
    <property type="term" value="P:spermatogenesis"/>
    <property type="evidence" value="ECO:0007669"/>
    <property type="project" value="UniProtKB-KW"/>
</dbReference>
<dbReference type="OrthoDB" id="762982at2759"/>
<dbReference type="GO" id="GO:0070935">
    <property type="term" value="P:3'-UTR-mediated mRNA stabilization"/>
    <property type="evidence" value="ECO:0007669"/>
    <property type="project" value="TreeGrafter"/>
</dbReference>
<dbReference type="GO" id="GO:0005737">
    <property type="term" value="C:cytoplasm"/>
    <property type="evidence" value="ECO:0007669"/>
    <property type="project" value="UniProtKB-SubCell"/>
</dbReference>
<organism evidence="11 12">
    <name type="scientific">Ancylostoma caninum</name>
    <name type="common">Dog hookworm</name>
    <dbReference type="NCBI Taxonomy" id="29170"/>
    <lineage>
        <taxon>Eukaryota</taxon>
        <taxon>Metazoa</taxon>
        <taxon>Ecdysozoa</taxon>
        <taxon>Nematoda</taxon>
        <taxon>Chromadorea</taxon>
        <taxon>Rhabditida</taxon>
        <taxon>Rhabditina</taxon>
        <taxon>Rhabditomorpha</taxon>
        <taxon>Strongyloidea</taxon>
        <taxon>Ancylostomatidae</taxon>
        <taxon>Ancylostomatinae</taxon>
        <taxon>Ancylostoma</taxon>
    </lineage>
</organism>
<dbReference type="Pfam" id="PF00076">
    <property type="entry name" value="RRM_1"/>
    <property type="match status" value="1"/>
</dbReference>
<dbReference type="InterPro" id="IPR034988">
    <property type="entry name" value="DAZ_BOULE_RRM"/>
</dbReference>